<dbReference type="AlphaFoldDB" id="A0A919WHX0"/>
<feature type="domain" description="Adenylyl/Guanylyl and SMODS C-terminal sensor" evidence="1">
    <location>
        <begin position="10"/>
        <end position="111"/>
    </location>
</feature>
<name>A0A919WHX0_9BACI</name>
<accession>A0A919WHX0</accession>
<dbReference type="EMBL" id="BORC01000003">
    <property type="protein sequence ID" value="GIN62338.1"/>
    <property type="molecule type" value="Genomic_DNA"/>
</dbReference>
<organism evidence="2 3">
    <name type="scientific">Robertmurraya siralis</name>
    <dbReference type="NCBI Taxonomy" id="77777"/>
    <lineage>
        <taxon>Bacteria</taxon>
        <taxon>Bacillati</taxon>
        <taxon>Bacillota</taxon>
        <taxon>Bacilli</taxon>
        <taxon>Bacillales</taxon>
        <taxon>Bacillaceae</taxon>
        <taxon>Robertmurraya</taxon>
    </lineage>
</organism>
<reference evidence="2" key="1">
    <citation type="submission" date="2021-03" db="EMBL/GenBank/DDBJ databases">
        <title>Antimicrobial resistance genes in bacteria isolated from Japanese honey, and their potential for conferring macrolide and lincosamide resistance in the American foulbrood pathogen Paenibacillus larvae.</title>
        <authorList>
            <person name="Okamoto M."/>
            <person name="Kumagai M."/>
            <person name="Kanamori H."/>
            <person name="Takamatsu D."/>
        </authorList>
    </citation>
    <scope>NUCLEOTIDE SEQUENCE</scope>
    <source>
        <strain evidence="2">J27TS8</strain>
    </source>
</reference>
<sequence length="112" mass="13253">MDVRYELYNQTKSTKLTYRTNRKNERLSPKRCSLLFEAVHNVPAPYEIVWKVNNKSDEEQDINDLGHSTKYQYYEGSFHWEGTVYKGIHSMTVRIVKNRNVVAKKEVLVTII</sequence>
<dbReference type="Proteomes" id="UP000682111">
    <property type="component" value="Unassembled WGS sequence"/>
</dbReference>
<keyword evidence="3" id="KW-1185">Reference proteome</keyword>
<proteinExistence type="predicted"/>
<protein>
    <recommendedName>
        <fullName evidence="1">Adenylyl/Guanylyl and SMODS C-terminal sensor domain-containing protein</fullName>
    </recommendedName>
</protein>
<comment type="caution">
    <text evidence="2">The sequence shown here is derived from an EMBL/GenBank/DDBJ whole genome shotgun (WGS) entry which is preliminary data.</text>
</comment>
<evidence type="ECO:0000259" key="1">
    <source>
        <dbReference type="Pfam" id="PF18134"/>
    </source>
</evidence>
<evidence type="ECO:0000313" key="3">
    <source>
        <dbReference type="Proteomes" id="UP000682111"/>
    </source>
</evidence>
<evidence type="ECO:0000313" key="2">
    <source>
        <dbReference type="EMBL" id="GIN62338.1"/>
    </source>
</evidence>
<dbReference type="InterPro" id="IPR040511">
    <property type="entry name" value="AGS_C"/>
</dbReference>
<dbReference type="Pfam" id="PF18134">
    <property type="entry name" value="AGS_C"/>
    <property type="match status" value="1"/>
</dbReference>
<gene>
    <name evidence="2" type="ORF">J27TS8_23310</name>
</gene>